<dbReference type="Proteomes" id="UP000185544">
    <property type="component" value="Chromosome"/>
</dbReference>
<evidence type="ECO:0000256" key="2">
    <source>
        <dbReference type="SAM" id="SignalP"/>
    </source>
</evidence>
<evidence type="ECO:0000313" key="4">
    <source>
        <dbReference type="Proteomes" id="UP000185544"/>
    </source>
</evidence>
<evidence type="ECO:0008006" key="5">
    <source>
        <dbReference type="Google" id="ProtNLM"/>
    </source>
</evidence>
<proteinExistence type="predicted"/>
<feature type="compositionally biased region" description="Basic and acidic residues" evidence="1">
    <location>
        <begin position="169"/>
        <end position="183"/>
    </location>
</feature>
<protein>
    <recommendedName>
        <fullName evidence="5">HTH HARE-type domain-containing protein</fullName>
    </recommendedName>
</protein>
<dbReference type="OrthoDB" id="5534223at2"/>
<keyword evidence="4" id="KW-1185">Reference proteome</keyword>
<evidence type="ECO:0000256" key="1">
    <source>
        <dbReference type="SAM" id="MobiDB-lite"/>
    </source>
</evidence>
<dbReference type="RefSeq" id="WP_075276707.1">
    <property type="nucleotide sequence ID" value="NZ_CP016908.1"/>
</dbReference>
<feature type="compositionally biased region" description="Polar residues" evidence="1">
    <location>
        <begin position="184"/>
        <end position="193"/>
    </location>
</feature>
<dbReference type="EMBL" id="CP016908">
    <property type="protein sequence ID" value="APS00041.1"/>
    <property type="molecule type" value="Genomic_DNA"/>
</dbReference>
<sequence length="193" mass="21593">MSSNLRTAIAMLASSFASSVLNVIRGASLQEILTETNENSSFSKHGPGRPKTGGKETHHLSNGKKSKIVFSKRQASRLGRRSENDICHLLDRIVDLLSAHPEGLRAEQIREQLKVEAKELPRPLAEGLATHQLIKQGQKRATTYFVKGNKKGITRSTTVKREPHKRVGRPHDFHQIEEQDQRTEMNSNQESNG</sequence>
<feature type="region of interest" description="Disordered" evidence="1">
    <location>
        <begin position="154"/>
        <end position="193"/>
    </location>
</feature>
<gene>
    <name evidence="3" type="ORF">BCY86_04600</name>
</gene>
<dbReference type="KEGG" id="pabo:BCY86_04600"/>
<dbReference type="AlphaFoldDB" id="A0A1L6MWV7"/>
<evidence type="ECO:0000313" key="3">
    <source>
        <dbReference type="EMBL" id="APS00041.1"/>
    </source>
</evidence>
<organism evidence="3 4">
    <name type="scientific">Pajaroellobacter abortibovis</name>
    <dbReference type="NCBI Taxonomy" id="1882918"/>
    <lineage>
        <taxon>Bacteria</taxon>
        <taxon>Pseudomonadati</taxon>
        <taxon>Myxococcota</taxon>
        <taxon>Polyangia</taxon>
        <taxon>Polyangiales</taxon>
        <taxon>Polyangiaceae</taxon>
    </lineage>
</organism>
<accession>A0A1L6MWV7</accession>
<keyword evidence="2" id="KW-0732">Signal</keyword>
<feature type="signal peptide" evidence="2">
    <location>
        <begin position="1"/>
        <end position="19"/>
    </location>
</feature>
<name>A0A1L6MWV7_9BACT</name>
<feature type="chain" id="PRO_5013358324" description="HTH HARE-type domain-containing protein" evidence="2">
    <location>
        <begin position="20"/>
        <end position="193"/>
    </location>
</feature>
<feature type="region of interest" description="Disordered" evidence="1">
    <location>
        <begin position="36"/>
        <end position="66"/>
    </location>
</feature>
<reference evidence="3 4" key="1">
    <citation type="submission" date="2016-08" db="EMBL/GenBank/DDBJ databases">
        <title>Identification and validation of antigenic proteins from Pajaroellobacter abortibovis using de-novo genome sequence assembly and reverse vaccinology.</title>
        <authorList>
            <person name="Welly B.T."/>
            <person name="Miller M.R."/>
            <person name="Stott J.L."/>
            <person name="Blanchard M.T."/>
            <person name="Islas-Trejo A.D."/>
            <person name="O'Rourke S.M."/>
            <person name="Young A.E."/>
            <person name="Medrano J.F."/>
            <person name="Van Eenennaam A.L."/>
        </authorList>
    </citation>
    <scope>NUCLEOTIDE SEQUENCE [LARGE SCALE GENOMIC DNA]</scope>
    <source>
        <strain evidence="3 4">BTF92-0548A/99-0131</strain>
    </source>
</reference>